<dbReference type="RefSeq" id="WP_366087953.1">
    <property type="nucleotide sequence ID" value="NZ_JBFASG010000010.1"/>
</dbReference>
<dbReference type="Proteomes" id="UP001552479">
    <property type="component" value="Unassembled WGS sequence"/>
</dbReference>
<evidence type="ECO:0000313" key="1">
    <source>
        <dbReference type="EMBL" id="MEV4923764.1"/>
    </source>
</evidence>
<dbReference type="EMBL" id="JBFASG010000010">
    <property type="protein sequence ID" value="MEV4923764.1"/>
    <property type="molecule type" value="Genomic_DNA"/>
</dbReference>
<keyword evidence="2" id="KW-1185">Reference proteome</keyword>
<protein>
    <submittedName>
        <fullName evidence="1">Uncharacterized protein</fullName>
    </submittedName>
</protein>
<sequence length="91" mass="9951">MTGNRGRWPKIDEERGVEDVTLLILEWLGEQGVNAMIRMDAERLADNVPAWTFAAGGGPLTHGMRADGRTVQQCMSVALARLRDAGLSVPF</sequence>
<name>A0ABV3ITE7_9ACTN</name>
<gene>
    <name evidence="1" type="ORF">AB0L03_13070</name>
</gene>
<comment type="caution">
    <text evidence="1">The sequence shown here is derived from an EMBL/GenBank/DDBJ whole genome shotgun (WGS) entry which is preliminary data.</text>
</comment>
<proteinExistence type="predicted"/>
<accession>A0ABV3ITE7</accession>
<reference evidence="1 2" key="1">
    <citation type="submission" date="2024-06" db="EMBL/GenBank/DDBJ databases">
        <title>The Natural Products Discovery Center: Release of the First 8490 Sequenced Strains for Exploring Actinobacteria Biosynthetic Diversity.</title>
        <authorList>
            <person name="Kalkreuter E."/>
            <person name="Kautsar S.A."/>
            <person name="Yang D."/>
            <person name="Bader C.D."/>
            <person name="Teijaro C.N."/>
            <person name="Fluegel L."/>
            <person name="Davis C.M."/>
            <person name="Simpson J.R."/>
            <person name="Lauterbach L."/>
            <person name="Steele A.D."/>
            <person name="Gui C."/>
            <person name="Meng S."/>
            <person name="Li G."/>
            <person name="Viehrig K."/>
            <person name="Ye F."/>
            <person name="Su P."/>
            <person name="Kiefer A.F."/>
            <person name="Nichols A."/>
            <person name="Cepeda A.J."/>
            <person name="Yan W."/>
            <person name="Fan B."/>
            <person name="Jiang Y."/>
            <person name="Adhikari A."/>
            <person name="Zheng C.-J."/>
            <person name="Schuster L."/>
            <person name="Cowan T.M."/>
            <person name="Smanski M.J."/>
            <person name="Chevrette M.G."/>
            <person name="De Carvalho L.P.S."/>
            <person name="Shen B."/>
        </authorList>
    </citation>
    <scope>NUCLEOTIDE SEQUENCE [LARGE SCALE GENOMIC DNA]</scope>
    <source>
        <strain evidence="1 2">NPDC053791</strain>
    </source>
</reference>
<evidence type="ECO:0000313" key="2">
    <source>
        <dbReference type="Proteomes" id="UP001552479"/>
    </source>
</evidence>
<organism evidence="1 2">
    <name type="scientific">Streptomyces roseoverticillatus</name>
    <dbReference type="NCBI Taxonomy" id="66429"/>
    <lineage>
        <taxon>Bacteria</taxon>
        <taxon>Bacillati</taxon>
        <taxon>Actinomycetota</taxon>
        <taxon>Actinomycetes</taxon>
        <taxon>Kitasatosporales</taxon>
        <taxon>Streptomycetaceae</taxon>
        <taxon>Streptomyces</taxon>
    </lineage>
</organism>